<dbReference type="EMBL" id="LAJG01000048">
    <property type="protein sequence ID" value="KKB75988.1"/>
    <property type="molecule type" value="Genomic_DNA"/>
</dbReference>
<feature type="region of interest" description="Disordered" evidence="1">
    <location>
        <begin position="41"/>
        <end position="64"/>
    </location>
</feature>
<dbReference type="Proteomes" id="UP000033514">
    <property type="component" value="Unassembled WGS sequence"/>
</dbReference>
<evidence type="ECO:0000313" key="2">
    <source>
        <dbReference type="EMBL" id="KKB75988.1"/>
    </source>
</evidence>
<reference evidence="2 3" key="1">
    <citation type="submission" date="2015-03" db="EMBL/GenBank/DDBJ databases">
        <authorList>
            <person name="Hassan Y.I."/>
            <person name="Lepp D."/>
            <person name="Zhou T."/>
        </authorList>
    </citation>
    <scope>NUCLEOTIDE SEQUENCE [LARGE SCALE GENOMIC DNA]</scope>
    <source>
        <strain evidence="2 3">GH2-10</strain>
    </source>
</reference>
<gene>
    <name evidence="2" type="ORF">VW35_19845</name>
</gene>
<protein>
    <recommendedName>
        <fullName evidence="4">DUF2934 domain-containing protein</fullName>
    </recommendedName>
</protein>
<dbReference type="InterPro" id="IPR021327">
    <property type="entry name" value="DUF2934"/>
</dbReference>
<evidence type="ECO:0000256" key="1">
    <source>
        <dbReference type="SAM" id="MobiDB-lite"/>
    </source>
</evidence>
<dbReference type="AlphaFoldDB" id="A0A0F5L0T1"/>
<dbReference type="PATRIC" id="fig|361041.3.peg.3385"/>
<name>A0A0F5L0T1_9HYPH</name>
<keyword evidence="3" id="KW-1185">Reference proteome</keyword>
<dbReference type="RefSeq" id="WP_046144801.1">
    <property type="nucleotide sequence ID" value="NZ_LAJG01000048.1"/>
</dbReference>
<organism evidence="2 3">
    <name type="scientific">Devosia soli</name>
    <dbReference type="NCBI Taxonomy" id="361041"/>
    <lineage>
        <taxon>Bacteria</taxon>
        <taxon>Pseudomonadati</taxon>
        <taxon>Pseudomonadota</taxon>
        <taxon>Alphaproteobacteria</taxon>
        <taxon>Hyphomicrobiales</taxon>
        <taxon>Devosiaceae</taxon>
        <taxon>Devosia</taxon>
    </lineage>
</organism>
<evidence type="ECO:0000313" key="3">
    <source>
        <dbReference type="Proteomes" id="UP000033514"/>
    </source>
</evidence>
<proteinExistence type="predicted"/>
<evidence type="ECO:0008006" key="4">
    <source>
        <dbReference type="Google" id="ProtNLM"/>
    </source>
</evidence>
<dbReference type="Pfam" id="PF11154">
    <property type="entry name" value="DUF2934"/>
    <property type="match status" value="1"/>
</dbReference>
<comment type="caution">
    <text evidence="2">The sequence shown here is derived from an EMBL/GenBank/DDBJ whole genome shotgun (WGS) entry which is preliminary data.</text>
</comment>
<sequence length="64" mass="7441">MDYDEHKVRDRAYQLWIDAGEPEGREQEFWYQAERELAEEDEVDTSAEASILDLPPLIPGGMTK</sequence>
<dbReference type="OrthoDB" id="9811127at2"/>
<accession>A0A0F5L0T1</accession>